<keyword evidence="4" id="KW-1185">Reference proteome</keyword>
<protein>
    <recommendedName>
        <fullName evidence="5">Peptidase C39-like domain-containing protein</fullName>
    </recommendedName>
</protein>
<dbReference type="EMBL" id="WKPJ01000010">
    <property type="protein sequence ID" value="MSA89370.1"/>
    <property type="molecule type" value="Genomic_DNA"/>
</dbReference>
<accession>A0A6N7S6X1</accession>
<dbReference type="OrthoDB" id="370604at2"/>
<evidence type="ECO:0000313" key="1">
    <source>
        <dbReference type="EMBL" id="MSA89370.1"/>
    </source>
</evidence>
<dbReference type="Proteomes" id="UP000480929">
    <property type="component" value="Unassembled WGS sequence"/>
</dbReference>
<reference evidence="3 4" key="1">
    <citation type="journal article" date="2019" name="Nat. Med.">
        <title>A library of human gut bacterial isolates paired with longitudinal multiomics data enables mechanistic microbiome research.</title>
        <authorList>
            <person name="Poyet M."/>
            <person name="Groussin M."/>
            <person name="Gibbons S.M."/>
            <person name="Avila-Pacheco J."/>
            <person name="Jiang X."/>
            <person name="Kearney S.M."/>
            <person name="Perrotta A.R."/>
            <person name="Berdy B."/>
            <person name="Zhao S."/>
            <person name="Lieberman T.D."/>
            <person name="Swanson P.K."/>
            <person name="Smith M."/>
            <person name="Roesemann S."/>
            <person name="Alexander J.E."/>
            <person name="Rich S.A."/>
            <person name="Livny J."/>
            <person name="Vlamakis H."/>
            <person name="Clish C."/>
            <person name="Bullock K."/>
            <person name="Deik A."/>
            <person name="Scott J."/>
            <person name="Pierce K.A."/>
            <person name="Xavier R.J."/>
            <person name="Alm E.J."/>
        </authorList>
    </citation>
    <scope>NUCLEOTIDE SEQUENCE [LARGE SCALE GENOMIC DNA]</scope>
    <source>
        <strain evidence="1 3">BIOML-A4</strain>
        <strain evidence="2 4">BIOML-A5</strain>
    </source>
</reference>
<comment type="caution">
    <text evidence="1">The sequence shown here is derived from an EMBL/GenBank/DDBJ whole genome shotgun (WGS) entry which is preliminary data.</text>
</comment>
<organism evidence="1 3">
    <name type="scientific">Holdemania massiliensis</name>
    <dbReference type="NCBI Taxonomy" id="1468449"/>
    <lineage>
        <taxon>Bacteria</taxon>
        <taxon>Bacillati</taxon>
        <taxon>Bacillota</taxon>
        <taxon>Erysipelotrichia</taxon>
        <taxon>Erysipelotrichales</taxon>
        <taxon>Erysipelotrichaceae</taxon>
        <taxon>Holdemania</taxon>
    </lineage>
</organism>
<evidence type="ECO:0000313" key="4">
    <source>
        <dbReference type="Proteomes" id="UP000480929"/>
    </source>
</evidence>
<dbReference type="Proteomes" id="UP000433575">
    <property type="component" value="Unassembled WGS sequence"/>
</dbReference>
<dbReference type="AlphaFoldDB" id="A0A6N7S6X1"/>
<evidence type="ECO:0008006" key="5">
    <source>
        <dbReference type="Google" id="ProtNLM"/>
    </source>
</evidence>
<dbReference type="EMBL" id="WKPI01000011">
    <property type="protein sequence ID" value="MSC33048.1"/>
    <property type="molecule type" value="Genomic_DNA"/>
</dbReference>
<gene>
    <name evidence="2" type="ORF">GKD88_07930</name>
    <name evidence="1" type="ORF">GKE08_08525</name>
</gene>
<name>A0A6N7S6X1_9FIRM</name>
<dbReference type="RefSeq" id="WP_154238663.1">
    <property type="nucleotide sequence ID" value="NZ_CALJPI010000030.1"/>
</dbReference>
<sequence>MSAILFPEAMCLVEPVSGQVSWGANQLWYGDLWQRKAGCGPSTAASLIFYQKQKQRLLQRKPLLSSRQCLLDQMMEMWNYIQPGPGGVNRVSQFTEGLEKYRAAQNLNFEISAMAIAEDPSQRCGWPQVSQFVETALKQDEPVAFLNLCAGEEKRIDEWHWVMISTLNPEAGIITFLDESKIKEADLALWLRSTTKRGGFVTLHWPPKHSDL</sequence>
<evidence type="ECO:0000313" key="2">
    <source>
        <dbReference type="EMBL" id="MSC33048.1"/>
    </source>
</evidence>
<evidence type="ECO:0000313" key="3">
    <source>
        <dbReference type="Proteomes" id="UP000433575"/>
    </source>
</evidence>
<proteinExistence type="predicted"/>